<dbReference type="InterPro" id="IPR009040">
    <property type="entry name" value="Ferritin-like_diiron"/>
</dbReference>
<dbReference type="AlphaFoldDB" id="A0A7W9PD09"/>
<dbReference type="CDD" id="cd01055">
    <property type="entry name" value="Nonheme_Ferritin"/>
    <property type="match status" value="1"/>
</dbReference>
<comment type="caution">
    <text evidence="2">The sequence shown here is derived from an EMBL/GenBank/DDBJ whole genome shotgun (WGS) entry which is preliminary data.</text>
</comment>
<keyword evidence="3" id="KW-1185">Reference proteome</keyword>
<sequence length="188" mass="21431">MPDDGQHPDDDERPFPELLRDQIRHEFTAAQQYLAAAVYLDALRLPRLAGVCYGGAETKRDHALRMIRYLLDRDVPVAVGGLDEIVPSFESARAAIEFMLRREQWLSERVHALTRTAWETGDYVGEQFIQWFQRGQLDEVARMTTLLAVFDRPGGTLFDIEDFVTREMGISRKQDPAAPGIAGKTRIR</sequence>
<evidence type="ECO:0000313" key="2">
    <source>
        <dbReference type="EMBL" id="MBB5913705.1"/>
    </source>
</evidence>
<name>A0A7W9PD09_9NOCA</name>
<dbReference type="InterPro" id="IPR041719">
    <property type="entry name" value="Ferritin_prok"/>
</dbReference>
<dbReference type="Pfam" id="PF00210">
    <property type="entry name" value="Ferritin"/>
    <property type="match status" value="1"/>
</dbReference>
<dbReference type="InterPro" id="IPR012347">
    <property type="entry name" value="Ferritin-like"/>
</dbReference>
<dbReference type="GO" id="GO:0008199">
    <property type="term" value="F:ferric iron binding"/>
    <property type="evidence" value="ECO:0007669"/>
    <property type="project" value="InterPro"/>
</dbReference>
<dbReference type="RefSeq" id="WP_040744327.1">
    <property type="nucleotide sequence ID" value="NZ_JACHIT010000001.1"/>
</dbReference>
<organism evidence="2 3">
    <name type="scientific">Nocardia transvalensis</name>
    <dbReference type="NCBI Taxonomy" id="37333"/>
    <lineage>
        <taxon>Bacteria</taxon>
        <taxon>Bacillati</taxon>
        <taxon>Actinomycetota</taxon>
        <taxon>Actinomycetes</taxon>
        <taxon>Mycobacteriales</taxon>
        <taxon>Nocardiaceae</taxon>
        <taxon>Nocardia</taxon>
    </lineage>
</organism>
<evidence type="ECO:0000259" key="1">
    <source>
        <dbReference type="PROSITE" id="PS50905"/>
    </source>
</evidence>
<dbReference type="InterPro" id="IPR009078">
    <property type="entry name" value="Ferritin-like_SF"/>
</dbReference>
<dbReference type="PROSITE" id="PS50905">
    <property type="entry name" value="FERRITIN_LIKE"/>
    <property type="match status" value="1"/>
</dbReference>
<dbReference type="InterPro" id="IPR008331">
    <property type="entry name" value="Ferritin_DPS_dom"/>
</dbReference>
<gene>
    <name evidence="2" type="ORF">BJY24_002572</name>
</gene>
<feature type="domain" description="Ferritin-like diiron" evidence="1">
    <location>
        <begin position="9"/>
        <end position="154"/>
    </location>
</feature>
<evidence type="ECO:0000313" key="3">
    <source>
        <dbReference type="Proteomes" id="UP000540412"/>
    </source>
</evidence>
<reference evidence="2 3" key="1">
    <citation type="submission" date="2020-08" db="EMBL/GenBank/DDBJ databases">
        <title>Sequencing the genomes of 1000 actinobacteria strains.</title>
        <authorList>
            <person name="Klenk H.-P."/>
        </authorList>
    </citation>
    <scope>NUCLEOTIDE SEQUENCE [LARGE SCALE GENOMIC DNA]</scope>
    <source>
        <strain evidence="2 3">DSM 43582</strain>
    </source>
</reference>
<dbReference type="Proteomes" id="UP000540412">
    <property type="component" value="Unassembled WGS sequence"/>
</dbReference>
<dbReference type="SUPFAM" id="SSF47240">
    <property type="entry name" value="Ferritin-like"/>
    <property type="match status" value="1"/>
</dbReference>
<proteinExistence type="predicted"/>
<dbReference type="Gene3D" id="1.20.1260.10">
    <property type="match status" value="1"/>
</dbReference>
<dbReference type="EMBL" id="JACHIT010000001">
    <property type="protein sequence ID" value="MBB5913705.1"/>
    <property type="molecule type" value="Genomic_DNA"/>
</dbReference>
<protein>
    <submittedName>
        <fullName evidence="2">Ferritin</fullName>
    </submittedName>
</protein>
<accession>A0A7W9PD09</accession>